<keyword evidence="3" id="KW-1185">Reference proteome</keyword>
<feature type="compositionally biased region" description="Pro residues" evidence="1">
    <location>
        <begin position="120"/>
        <end position="136"/>
    </location>
</feature>
<dbReference type="EMBL" id="KZ772807">
    <property type="protein sequence ID" value="PTQ29745.1"/>
    <property type="molecule type" value="Genomic_DNA"/>
</dbReference>
<protein>
    <submittedName>
        <fullName evidence="2">Uncharacterized protein</fullName>
    </submittedName>
</protein>
<feature type="compositionally biased region" description="Basic and acidic residues" evidence="1">
    <location>
        <begin position="38"/>
        <end position="49"/>
    </location>
</feature>
<sequence>MRESSERNEINEIQSAFGRGLGLAAVHATHPQPVPSVKDVHGHRIERGRPGQGQNPMQRKDASLSLTHSLTAHAVDVQRFMKRISILDLHCLALHPSLARAHRTTHSHHAGARMQLRPRNLPPASRPPPLPAPPRPATNLCKLPASTSLRDPGPALPSLEPTVKCAPGRPRASHVLPVVTSSSPAEREREMKREGRSAISS</sequence>
<gene>
    <name evidence="2" type="ORF">MARPO_0135s0028</name>
</gene>
<evidence type="ECO:0000256" key="1">
    <source>
        <dbReference type="SAM" id="MobiDB-lite"/>
    </source>
</evidence>
<dbReference type="Proteomes" id="UP000244005">
    <property type="component" value="Unassembled WGS sequence"/>
</dbReference>
<name>A0A2R6W7B3_MARPO</name>
<feature type="compositionally biased region" description="Basic and acidic residues" evidence="1">
    <location>
        <begin position="185"/>
        <end position="201"/>
    </location>
</feature>
<proteinExistence type="predicted"/>
<feature type="region of interest" description="Disordered" evidence="1">
    <location>
        <begin position="29"/>
        <end position="62"/>
    </location>
</feature>
<organism evidence="2 3">
    <name type="scientific">Marchantia polymorpha</name>
    <name type="common">Common liverwort</name>
    <name type="synonym">Marchantia aquatica</name>
    <dbReference type="NCBI Taxonomy" id="3197"/>
    <lineage>
        <taxon>Eukaryota</taxon>
        <taxon>Viridiplantae</taxon>
        <taxon>Streptophyta</taxon>
        <taxon>Embryophyta</taxon>
        <taxon>Marchantiophyta</taxon>
        <taxon>Marchantiopsida</taxon>
        <taxon>Marchantiidae</taxon>
        <taxon>Marchantiales</taxon>
        <taxon>Marchantiaceae</taxon>
        <taxon>Marchantia</taxon>
    </lineage>
</organism>
<dbReference type="Gramene" id="Mp6g12080.1">
    <property type="protein sequence ID" value="Mp6g12080.1.cds1"/>
    <property type="gene ID" value="Mp6g12080"/>
</dbReference>
<evidence type="ECO:0000313" key="2">
    <source>
        <dbReference type="EMBL" id="PTQ29745.1"/>
    </source>
</evidence>
<dbReference type="AlphaFoldDB" id="A0A2R6W7B3"/>
<reference evidence="3" key="1">
    <citation type="journal article" date="2017" name="Cell">
        <title>Insights into land plant evolution garnered from the Marchantia polymorpha genome.</title>
        <authorList>
            <person name="Bowman J.L."/>
            <person name="Kohchi T."/>
            <person name="Yamato K.T."/>
            <person name="Jenkins J."/>
            <person name="Shu S."/>
            <person name="Ishizaki K."/>
            <person name="Yamaoka S."/>
            <person name="Nishihama R."/>
            <person name="Nakamura Y."/>
            <person name="Berger F."/>
            <person name="Adam C."/>
            <person name="Aki S.S."/>
            <person name="Althoff F."/>
            <person name="Araki T."/>
            <person name="Arteaga-Vazquez M.A."/>
            <person name="Balasubrmanian S."/>
            <person name="Barry K."/>
            <person name="Bauer D."/>
            <person name="Boehm C.R."/>
            <person name="Briginshaw L."/>
            <person name="Caballero-Perez J."/>
            <person name="Catarino B."/>
            <person name="Chen F."/>
            <person name="Chiyoda S."/>
            <person name="Chovatia M."/>
            <person name="Davies K.M."/>
            <person name="Delmans M."/>
            <person name="Demura T."/>
            <person name="Dierschke T."/>
            <person name="Dolan L."/>
            <person name="Dorantes-Acosta A.E."/>
            <person name="Eklund D.M."/>
            <person name="Florent S.N."/>
            <person name="Flores-Sandoval E."/>
            <person name="Fujiyama A."/>
            <person name="Fukuzawa H."/>
            <person name="Galik B."/>
            <person name="Grimanelli D."/>
            <person name="Grimwood J."/>
            <person name="Grossniklaus U."/>
            <person name="Hamada T."/>
            <person name="Haseloff J."/>
            <person name="Hetherington A.J."/>
            <person name="Higo A."/>
            <person name="Hirakawa Y."/>
            <person name="Hundley H.N."/>
            <person name="Ikeda Y."/>
            <person name="Inoue K."/>
            <person name="Inoue S.I."/>
            <person name="Ishida S."/>
            <person name="Jia Q."/>
            <person name="Kakita M."/>
            <person name="Kanazawa T."/>
            <person name="Kawai Y."/>
            <person name="Kawashima T."/>
            <person name="Kennedy M."/>
            <person name="Kinose K."/>
            <person name="Kinoshita T."/>
            <person name="Kohara Y."/>
            <person name="Koide E."/>
            <person name="Komatsu K."/>
            <person name="Kopischke S."/>
            <person name="Kubo M."/>
            <person name="Kyozuka J."/>
            <person name="Lagercrantz U."/>
            <person name="Lin S.S."/>
            <person name="Lindquist E."/>
            <person name="Lipzen A.M."/>
            <person name="Lu C.W."/>
            <person name="De Luna E."/>
            <person name="Martienssen R.A."/>
            <person name="Minamino N."/>
            <person name="Mizutani M."/>
            <person name="Mizutani M."/>
            <person name="Mochizuki N."/>
            <person name="Monte I."/>
            <person name="Mosher R."/>
            <person name="Nagasaki H."/>
            <person name="Nakagami H."/>
            <person name="Naramoto S."/>
            <person name="Nishitani K."/>
            <person name="Ohtani M."/>
            <person name="Okamoto T."/>
            <person name="Okumura M."/>
            <person name="Phillips J."/>
            <person name="Pollak B."/>
            <person name="Reinders A."/>
            <person name="Rovekamp M."/>
            <person name="Sano R."/>
            <person name="Sawa S."/>
            <person name="Schmid M.W."/>
            <person name="Shirakawa M."/>
            <person name="Solano R."/>
            <person name="Spunde A."/>
            <person name="Suetsugu N."/>
            <person name="Sugano S."/>
            <person name="Sugiyama A."/>
            <person name="Sun R."/>
            <person name="Suzuki Y."/>
            <person name="Takenaka M."/>
            <person name="Takezawa D."/>
            <person name="Tomogane H."/>
            <person name="Tsuzuki M."/>
            <person name="Ueda T."/>
            <person name="Umeda M."/>
            <person name="Ward J.M."/>
            <person name="Watanabe Y."/>
            <person name="Yazaki K."/>
            <person name="Yokoyama R."/>
            <person name="Yoshitake Y."/>
            <person name="Yotsui I."/>
            <person name="Zachgo S."/>
            <person name="Schmutz J."/>
        </authorList>
    </citation>
    <scope>NUCLEOTIDE SEQUENCE [LARGE SCALE GENOMIC DNA]</scope>
    <source>
        <strain evidence="3">Tak-1</strain>
    </source>
</reference>
<evidence type="ECO:0000313" key="3">
    <source>
        <dbReference type="Proteomes" id="UP000244005"/>
    </source>
</evidence>
<accession>A0A2R6W7B3</accession>
<feature type="region of interest" description="Disordered" evidence="1">
    <location>
        <begin position="103"/>
        <end position="201"/>
    </location>
</feature>